<proteinExistence type="predicted"/>
<evidence type="ECO:0000313" key="4">
    <source>
        <dbReference type="Proteomes" id="UP000197535"/>
    </source>
</evidence>
<dbReference type="Proteomes" id="UP000197535">
    <property type="component" value="Unassembled WGS sequence"/>
</dbReference>
<reference evidence="3 4" key="1">
    <citation type="submission" date="2016-02" db="EMBL/GenBank/DDBJ databases">
        <authorList>
            <person name="Wen L."/>
            <person name="He K."/>
            <person name="Yang H."/>
        </authorList>
    </citation>
    <scope>NUCLEOTIDE SEQUENCE [LARGE SCALE GENOMIC DNA]</scope>
    <source>
        <strain evidence="3 4">TSA40</strain>
    </source>
</reference>
<feature type="compositionally biased region" description="Basic and acidic residues" evidence="1">
    <location>
        <begin position="62"/>
        <end position="75"/>
    </location>
</feature>
<dbReference type="AlphaFoldDB" id="A0A254TG46"/>
<protein>
    <recommendedName>
        <fullName evidence="2">Cytochrome c7-like domain-containing protein</fullName>
    </recommendedName>
</protein>
<evidence type="ECO:0000313" key="3">
    <source>
        <dbReference type="EMBL" id="OWW19503.1"/>
    </source>
</evidence>
<dbReference type="PANTHER" id="PTHR39425">
    <property type="entry name" value="LIPOPROTEIN CYTOCHROME C"/>
    <property type="match status" value="1"/>
</dbReference>
<feature type="region of interest" description="Disordered" evidence="1">
    <location>
        <begin position="43"/>
        <end position="85"/>
    </location>
</feature>
<dbReference type="NCBIfam" id="TIGR04257">
    <property type="entry name" value="nanowire_3heme"/>
    <property type="match status" value="1"/>
</dbReference>
<keyword evidence="4" id="KW-1185">Reference proteome</keyword>
<organism evidence="3 4">
    <name type="scientific">Noviherbaspirillum denitrificans</name>
    <dbReference type="NCBI Taxonomy" id="1968433"/>
    <lineage>
        <taxon>Bacteria</taxon>
        <taxon>Pseudomonadati</taxon>
        <taxon>Pseudomonadota</taxon>
        <taxon>Betaproteobacteria</taxon>
        <taxon>Burkholderiales</taxon>
        <taxon>Oxalobacteraceae</taxon>
        <taxon>Noviherbaspirillum</taxon>
    </lineage>
</organism>
<comment type="caution">
    <text evidence="3">The sequence shown here is derived from an EMBL/GenBank/DDBJ whole genome shotgun (WGS) entry which is preliminary data.</text>
</comment>
<feature type="domain" description="Cytochrome c7-like" evidence="2">
    <location>
        <begin position="138"/>
        <end position="199"/>
    </location>
</feature>
<dbReference type="PANTHER" id="PTHR39425:SF1">
    <property type="entry name" value="CYTOCHROME C7-LIKE DOMAIN-CONTAINING PROTEIN"/>
    <property type="match status" value="1"/>
</dbReference>
<dbReference type="EMBL" id="LSTO01000001">
    <property type="protein sequence ID" value="OWW19503.1"/>
    <property type="molecule type" value="Genomic_DNA"/>
</dbReference>
<gene>
    <name evidence="3" type="ORF">AYR66_08240</name>
</gene>
<dbReference type="SUPFAM" id="SSF48695">
    <property type="entry name" value="Multiheme cytochromes"/>
    <property type="match status" value="1"/>
</dbReference>
<dbReference type="InterPro" id="IPR036280">
    <property type="entry name" value="Multihaem_cyt_sf"/>
</dbReference>
<dbReference type="InterPro" id="IPR026352">
    <property type="entry name" value="Nanowire_3heme"/>
</dbReference>
<dbReference type="InterPro" id="IPR029467">
    <property type="entry name" value="Cyt_c7-like"/>
</dbReference>
<evidence type="ECO:0000256" key="1">
    <source>
        <dbReference type="SAM" id="MobiDB-lite"/>
    </source>
</evidence>
<dbReference type="Pfam" id="PF14522">
    <property type="entry name" value="Cytochrome_C7"/>
    <property type="match status" value="1"/>
</dbReference>
<evidence type="ECO:0000259" key="2">
    <source>
        <dbReference type="Pfam" id="PF14522"/>
    </source>
</evidence>
<dbReference type="Gene3D" id="3.90.10.10">
    <property type="entry name" value="Cytochrome C3"/>
    <property type="match status" value="1"/>
</dbReference>
<sequence length="209" mass="23967">MPFPFPPMPRLRQFIFLLLTCLLVLSMQKGAYSQFRKAQIEPPAREAEAEEEVQAPMTADEGADKNRFYDPRNPDHATLQKGEEMRTQLPLDKRGAVDWMAALRSGAIKPRTDLTNSKPHQVLNLDIILKNTKEMPWVRFPHNSHTEWLACSNCHDSIFVPKAGANEISMEKIFRGQFCGVCHDRVAFVTHNSCERCHSVPHANSKQWW</sequence>
<accession>A0A254TG46</accession>
<name>A0A254TG46_9BURK</name>